<gene>
    <name evidence="13" type="ORF">ROHU_030396</name>
</gene>
<name>A0A498LZD7_LABRO</name>
<evidence type="ECO:0000256" key="6">
    <source>
        <dbReference type="ARBA" id="ARBA00023136"/>
    </source>
</evidence>
<dbReference type="Gene3D" id="3.10.250.10">
    <property type="entry name" value="SRCR-like domain"/>
    <property type="match status" value="19"/>
</dbReference>
<feature type="region of interest" description="Disordered" evidence="10">
    <location>
        <begin position="2667"/>
        <end position="2690"/>
    </location>
</feature>
<dbReference type="PANTHER" id="PTHR19331">
    <property type="entry name" value="SCAVENGER RECEPTOR DOMAIN-CONTAINING"/>
    <property type="match status" value="1"/>
</dbReference>
<feature type="region of interest" description="Disordered" evidence="10">
    <location>
        <begin position="1014"/>
        <end position="1051"/>
    </location>
</feature>
<feature type="transmembrane region" description="Helical" evidence="11">
    <location>
        <begin position="1876"/>
        <end position="1895"/>
    </location>
</feature>
<feature type="compositionally biased region" description="Polar residues" evidence="10">
    <location>
        <begin position="3298"/>
        <end position="3310"/>
    </location>
</feature>
<evidence type="ECO:0000256" key="11">
    <source>
        <dbReference type="SAM" id="Phobius"/>
    </source>
</evidence>
<dbReference type="SMART" id="SM00202">
    <property type="entry name" value="SR"/>
    <property type="match status" value="14"/>
</dbReference>
<comment type="caution">
    <text evidence="9">Lacks conserved residue(s) required for the propagation of feature annotation.</text>
</comment>
<evidence type="ECO:0000256" key="7">
    <source>
        <dbReference type="ARBA" id="ARBA00023157"/>
    </source>
</evidence>
<feature type="domain" description="SRCR" evidence="12">
    <location>
        <begin position="323"/>
        <end position="368"/>
    </location>
</feature>
<feature type="compositionally biased region" description="Acidic residues" evidence="10">
    <location>
        <begin position="2875"/>
        <end position="2884"/>
    </location>
</feature>
<keyword evidence="13" id="KW-0675">Receptor</keyword>
<comment type="caution">
    <text evidence="13">The sequence shown here is derived from an EMBL/GenBank/DDBJ whole genome shotgun (WGS) entry which is preliminary data.</text>
</comment>
<keyword evidence="3" id="KW-0732">Signal</keyword>
<feature type="transmembrane region" description="Helical" evidence="11">
    <location>
        <begin position="498"/>
        <end position="518"/>
    </location>
</feature>
<feature type="disulfide bond" evidence="9">
    <location>
        <begin position="2123"/>
        <end position="2133"/>
    </location>
</feature>
<feature type="domain" description="SRCR" evidence="12">
    <location>
        <begin position="72"/>
        <end position="166"/>
    </location>
</feature>
<keyword evidence="8" id="KW-0325">Glycoprotein</keyword>
<evidence type="ECO:0000256" key="4">
    <source>
        <dbReference type="ARBA" id="ARBA00022737"/>
    </source>
</evidence>
<feature type="region of interest" description="Disordered" evidence="10">
    <location>
        <begin position="2870"/>
        <end position="2892"/>
    </location>
</feature>
<evidence type="ECO:0000256" key="10">
    <source>
        <dbReference type="SAM" id="MobiDB-lite"/>
    </source>
</evidence>
<dbReference type="InterPro" id="IPR001190">
    <property type="entry name" value="SRCR"/>
</dbReference>
<feature type="disulfide bond" evidence="9">
    <location>
        <begin position="2424"/>
        <end position="2434"/>
    </location>
</feature>
<reference evidence="13 14" key="1">
    <citation type="submission" date="2018-03" db="EMBL/GenBank/DDBJ databases">
        <title>Draft genome sequence of Rohu Carp (Labeo rohita).</title>
        <authorList>
            <person name="Das P."/>
            <person name="Kushwaha B."/>
            <person name="Joshi C.G."/>
            <person name="Kumar D."/>
            <person name="Nagpure N.S."/>
            <person name="Sahoo L."/>
            <person name="Das S.P."/>
            <person name="Bit A."/>
            <person name="Patnaik S."/>
            <person name="Meher P.K."/>
            <person name="Jayasankar P."/>
            <person name="Koringa P.G."/>
            <person name="Patel N.V."/>
            <person name="Hinsu A.T."/>
            <person name="Kumar R."/>
            <person name="Pandey M."/>
            <person name="Agarwal S."/>
            <person name="Srivastava S."/>
            <person name="Singh M."/>
            <person name="Iquebal M.A."/>
            <person name="Jaiswal S."/>
            <person name="Angadi U.B."/>
            <person name="Kumar N."/>
            <person name="Raza M."/>
            <person name="Shah T.M."/>
            <person name="Rai A."/>
            <person name="Jena J.K."/>
        </authorList>
    </citation>
    <scope>NUCLEOTIDE SEQUENCE [LARGE SCALE GENOMIC DNA]</scope>
    <source>
        <strain evidence="13">DASCIFA01</strain>
        <tissue evidence="13">Testis</tissue>
    </source>
</reference>
<feature type="transmembrane region" description="Helical" evidence="11">
    <location>
        <begin position="3350"/>
        <end position="3370"/>
    </location>
</feature>
<feature type="disulfide bond" evidence="9">
    <location>
        <begin position="337"/>
        <end position="347"/>
    </location>
</feature>
<feature type="disulfide bond" evidence="9">
    <location>
        <begin position="1275"/>
        <end position="1285"/>
    </location>
</feature>
<feature type="transmembrane region" description="Helical" evidence="11">
    <location>
        <begin position="618"/>
        <end position="639"/>
    </location>
</feature>
<feature type="disulfide bond" evidence="9">
    <location>
        <begin position="866"/>
        <end position="876"/>
    </location>
</feature>
<feature type="disulfide bond" evidence="9">
    <location>
        <begin position="3150"/>
        <end position="3160"/>
    </location>
</feature>
<keyword evidence="6 11" id="KW-0472">Membrane</keyword>
<dbReference type="InterPro" id="IPR036772">
    <property type="entry name" value="SRCR-like_dom_sf"/>
</dbReference>
<comment type="subcellular location">
    <subcellularLocation>
        <location evidence="1">Membrane</location>
        <topology evidence="1">Single-pass membrane protein</topology>
    </subcellularLocation>
</comment>
<accession>A0A498LZD7</accession>
<dbReference type="Pfam" id="PF00530">
    <property type="entry name" value="SRCR"/>
    <property type="match status" value="18"/>
</dbReference>
<feature type="region of interest" description="Disordered" evidence="10">
    <location>
        <begin position="1317"/>
        <end position="1341"/>
    </location>
</feature>
<keyword evidence="14" id="KW-1185">Reference proteome</keyword>
<feature type="region of interest" description="Disordered" evidence="10">
    <location>
        <begin position="251"/>
        <end position="271"/>
    </location>
</feature>
<feature type="disulfide bond" evidence="9">
    <location>
        <begin position="2270"/>
        <end position="2280"/>
    </location>
</feature>
<evidence type="ECO:0000256" key="5">
    <source>
        <dbReference type="ARBA" id="ARBA00022989"/>
    </source>
</evidence>
<feature type="region of interest" description="Disordered" evidence="10">
    <location>
        <begin position="3298"/>
        <end position="3344"/>
    </location>
</feature>
<dbReference type="FunFam" id="3.10.250.10:FF:000012">
    <property type="entry name" value="CD163 molecule like 1"/>
    <property type="match status" value="6"/>
</dbReference>
<dbReference type="Proteomes" id="UP000290572">
    <property type="component" value="Unassembled WGS sequence"/>
</dbReference>
<keyword evidence="4" id="KW-0677">Repeat</keyword>
<dbReference type="STRING" id="84645.A0A498LZD7"/>
<evidence type="ECO:0000313" key="13">
    <source>
        <dbReference type="EMBL" id="RXN10765.1"/>
    </source>
</evidence>
<feature type="transmembrane region" description="Helical" evidence="11">
    <location>
        <begin position="961"/>
        <end position="984"/>
    </location>
</feature>
<evidence type="ECO:0000256" key="1">
    <source>
        <dbReference type="ARBA" id="ARBA00004167"/>
    </source>
</evidence>
<evidence type="ECO:0000256" key="9">
    <source>
        <dbReference type="PROSITE-ProRule" id="PRU00196"/>
    </source>
</evidence>
<feature type="domain" description="SRCR" evidence="12">
    <location>
        <begin position="2929"/>
        <end position="3026"/>
    </location>
</feature>
<dbReference type="EMBL" id="QBIY01013173">
    <property type="protein sequence ID" value="RXN10765.1"/>
    <property type="molecule type" value="Genomic_DNA"/>
</dbReference>
<feature type="transmembrane region" description="Helical" evidence="11">
    <location>
        <begin position="1347"/>
        <end position="1367"/>
    </location>
</feature>
<feature type="compositionally biased region" description="Acidic residues" evidence="10">
    <location>
        <begin position="256"/>
        <end position="265"/>
    </location>
</feature>
<feature type="domain" description="SRCR" evidence="12">
    <location>
        <begin position="801"/>
        <end position="897"/>
    </location>
</feature>
<feature type="domain" description="SRCR" evidence="12">
    <location>
        <begin position="3136"/>
        <end position="3181"/>
    </location>
</feature>
<feature type="domain" description="SRCR" evidence="12">
    <location>
        <begin position="2256"/>
        <end position="2301"/>
    </location>
</feature>
<feature type="domain" description="SRCR" evidence="12">
    <location>
        <begin position="3593"/>
        <end position="3690"/>
    </location>
</feature>
<feature type="domain" description="SRCR" evidence="12">
    <location>
        <begin position="1479"/>
        <end position="1576"/>
    </location>
</feature>
<feature type="disulfide bond" evidence="9">
    <location>
        <begin position="1547"/>
        <end position="1557"/>
    </location>
</feature>
<feature type="compositionally biased region" description="Low complexity" evidence="10">
    <location>
        <begin position="1032"/>
        <end position="1045"/>
    </location>
</feature>
<feature type="disulfide bond" evidence="9">
    <location>
        <begin position="2222"/>
        <end position="2232"/>
    </location>
</feature>
<feature type="disulfide bond" evidence="9">
    <location>
        <begin position="3661"/>
        <end position="3671"/>
    </location>
</feature>
<keyword evidence="7 9" id="KW-1015">Disulfide bond</keyword>
<feature type="disulfide bond" evidence="9">
    <location>
        <begin position="767"/>
        <end position="777"/>
    </location>
</feature>
<dbReference type="PRINTS" id="PR00258">
    <property type="entry name" value="SPERACTRCPTR"/>
</dbReference>
<feature type="compositionally biased region" description="Low complexity" evidence="10">
    <location>
        <begin position="3311"/>
        <end position="3344"/>
    </location>
</feature>
<dbReference type="PROSITE" id="PS50287">
    <property type="entry name" value="SRCR_2"/>
    <property type="match status" value="17"/>
</dbReference>
<keyword evidence="2 11" id="KW-0812">Transmembrane</keyword>
<evidence type="ECO:0000313" key="14">
    <source>
        <dbReference type="Proteomes" id="UP000290572"/>
    </source>
</evidence>
<evidence type="ECO:0000256" key="3">
    <source>
        <dbReference type="ARBA" id="ARBA00022729"/>
    </source>
</evidence>
<feature type="domain" description="SRCR" evidence="12">
    <location>
        <begin position="3695"/>
        <end position="3791"/>
    </location>
</feature>
<feature type="disulfide bond" evidence="9">
    <location>
        <begin position="3760"/>
        <end position="3770"/>
    </location>
</feature>
<feature type="domain" description="SRCR" evidence="12">
    <location>
        <begin position="3186"/>
        <end position="3280"/>
    </location>
</feature>
<dbReference type="SUPFAM" id="SSF56487">
    <property type="entry name" value="SRCR-like"/>
    <property type="match status" value="19"/>
</dbReference>
<feature type="transmembrane region" description="Helical" evidence="11">
    <location>
        <begin position="2516"/>
        <end position="2541"/>
    </location>
</feature>
<feature type="domain" description="SRCR" evidence="12">
    <location>
        <begin position="1210"/>
        <end position="1306"/>
    </location>
</feature>
<feature type="disulfide bond" evidence="9">
    <location>
        <begin position="1785"/>
        <end position="1795"/>
    </location>
</feature>
<feature type="region of interest" description="Disordered" evidence="10">
    <location>
        <begin position="1845"/>
        <end position="1869"/>
    </location>
</feature>
<feature type="disulfide bond" evidence="9">
    <location>
        <begin position="3250"/>
        <end position="3260"/>
    </location>
</feature>
<evidence type="ECO:0000256" key="8">
    <source>
        <dbReference type="ARBA" id="ARBA00023180"/>
    </source>
</evidence>
<feature type="disulfide bond" evidence="9">
    <location>
        <begin position="136"/>
        <end position="146"/>
    </location>
</feature>
<dbReference type="GO" id="GO:0016020">
    <property type="term" value="C:membrane"/>
    <property type="evidence" value="ECO:0007669"/>
    <property type="project" value="UniProtKB-SubCell"/>
</dbReference>
<feature type="domain" description="SRCR" evidence="12">
    <location>
        <begin position="2157"/>
        <end position="2253"/>
    </location>
</feature>
<feature type="domain" description="SRCR" evidence="12">
    <location>
        <begin position="379"/>
        <end position="476"/>
    </location>
</feature>
<sequence>MLLKWSLISEELHSGYEDADELLSARSAKGVTPEYHNDFTATKGPTDNEPENYDDVVIIPQFSSDKAEFKEIRLTEGCEGNVEVFYNGSWGNVCYNQMNRDTASLICQELNCGRSAREPSSSEGLKSHNWLDNLKCRQHDSTLWQCPSSPWGQNHCDKEVAKITCSEDETRESPQSLLTCSTSPSPHQRQCSRSLISEELHSRYEDADELLSAKEFKTAYYDDVTSSSGLKEEMVKEITPGYYDDVITDGLKPDRETEDTPESYDDVMTSGQNSDIKKVNTLENYDDVIINRPSSQGVTEGVQEEYDDVTSVSEDVRNLLDWYGEGSGEIWADVFDCDGNETKLSECSISSWSRAECSHRRDVGVICSDSSLALHDGLVRLSGERQCEGEVEVFIHQVWRRVLLDSWSLTESSVVCRQLGCGSVLNFYGSSSSSPEHSHECVTGFQCSGSEAHLGNCSSPQTLNCSSTQQLSITCLVHSTSVSPPQTPPAASLSVPPVLVIVLVVVLLLLLVPLLILIQQNRVMRRAFSKRRHRTSTEAVYEEIQHKPTNRHSLFTQRGSVLSEEQHSGYEDADELLSAKSAEQVTPEYHNDFSTTKGSTGSRISEELHSGYEDADELLSDFLGAFLTLFSLPFLASLAPRASFFSVFEGADEKLVLTESNRQCDKQKKMEGCLTLILLSSMITITTSDSSLALHDGQVRLSGERQCEGEVEVFIHQVWRRVLLDSWSLTESSVVCRQLGCGSVLNFNGSSSSSPEHSHECVMGFQCSGSEAHLGNCSSPQTLNCSSTQQLSITCLEFKEIRLTEGCDGNVEVFYNGSWGNVCWNQMDRETVSLICQELNCGRSGVLSASTSRVESAPNWLDKVKCRPYDSNLWQCPSSPWGQNDCSRDEVAKINCSKEENQESPRSRLTCFTSPTPHQKQCSNLSVSTTPATTTSAAPSVSPTVHSTIVTPPQTPPAVSLSALLVIVLVVVLLLLLVPLLILIQQNRVMRRALSKRRHRTTTEAVYEEIQHKPTNRHSLFTQRDLPDLSVSTTPATTTSASPPALSKRRHRTTPEAIYEGIQHRHNHFTQRGSLMSEELHSGYEDADELLSGASFFSVFQGAEEKLVLTNRQCDEQKKMEGCLTLILLSSVIIITTSDSPLALHDGLVRLSGQRQCEGEVEVFIHQVVGPSGWWVLGETVQGGWRFFTAAHDCNHKEDVGIVCSEFKEIRLTEGCEGNVEVFYNGSWGNVCWNQMDRDTVSLICQELNCGRSGVLSDSAARVESARNWLDKVKCRPYDSNLWQCPSSPWGQNDCSRDEVAKINCSKLSVSITPATTTSASPTVRSTSVTPPQTPSTVSPPSSIPSVLVIVLVVVLLLLLVPLLILIQQNRVMRRALADWYTGLHRTRSQTEPVYEEIYHRHNQCTHRGSLISEDAAELLTEDRVNEITPAIYEDIFTGGLIPDRETDHTPEGYYDVITSGQNYGTEKDSSLALHDGLVRLSGERQCEGEVEVFIHQVWRRVLLDSWSLTESSVVCRQLGCGSVLNFYGSSSSSPEHSHECVTGFQCSGSEAHLGNCSSPQTLNCSCTQQLSITCSGSLISEELHSGYEDADELLSAKEFKTAYYDDVTNGSGLKEEMVKEITPGYYDDVITDGLKPNRETVNTSENYNVGIIIRPSFQGVTGSSLALHDGLVRLSGERQCEGEMEVFIHQVWRRVLLDSWGLTESSVVCRQLGCGSVLNFYGSSSSSPEHSHECVTGFQCSGSEAHLGNCSSPQTLNCGSTQQLSITCLARVKSAPNWLDKVTCRPHDSTLWQCPSSLWGQNDCGDDEVAKIICSEEESHESPRSSLTCSTSLPQRQCSDFSVSTTPATTTSASPPVLSTSVTPSQTSPAASPELVIVLVVVLLLLLVPLLILIQQNRVMRRALSKRRHRTTTEAVYEEIQQKPTNRHSLLTQRGSVLSEEQHFRYEDADELLSDDLPANYDDVVIIRQFSNDKPGYTDLRLTGLEREVVKSGLMCLIVTGMKQNSQNVPSLHGVELNVLIDEMLESSALTCSVLLKHQIVSSDSSLALHDGLVRLSGERQCEGEVEVFIHQVWRRVLLDSWSLTESSVVCRQLGCGSVLNFYGFSSSSPEHSHECVTGFQCSGSEAHLGNCSSPQTLNCSSTQQLSITCTEFKEIRLTEGCEGNVEVFYNGSWGNVCWNQMDTDTVSLICQELNCGRSGVLSDSTARLKSAPNWLDKVKCRQHDSTIWQCPSSPWGQNDCTEDEVAKITCLDWFGEGSGEIWADVFDCDGNETKLSECSISSWSRAECFHRQDVGVICSDSSLALHDGLVRLSGERQCEGEVEVFIHQVWRRVLLDSWSLTESSVVCRQLGCGSVLNFYGSSSSSPEHSHECVTGFQCSGSEAHLGNCSSPQTLNCSSTQQLSITCLARVKSAPNWLDKVKCRRHDSTLWQCPSLPWGQNDCGEDEVTKIICSEQESHESSRSYLTCSTSLHQRQCSDLTDLSVSTTPATTTSVSPPVLSTSISPPQTPPAPPLYIPPVLVIVLVVVLLLLLVPLLILIQQNRVMRRALSKRRHRMTSEAIYEEIQHKRINRQSLFTQRGSVLAEEQHSGYEDADELLSDDLPENYDDVVIIRQFSNDKADLSVFTTPATTTSVSPTQTPLAAPLSEEQHSGYDDADEVLSARSPEGVTPEYHNDFSTTKGPTDDEPENYDDVVIIPQFSSDKAEGVQEEYDDVKNVREYRSDMFDYDDVEDDPEKQTGTTGLEREVLKSGLMCLIVTGMKQNSQNVPSLHGVELNVLIDEMLESSALCPSSPWGLNDCDNEVAKISCSGSLISEELHSGYENADKLLSAEEFKTAYYDDVTNGSGLKEEMVKEITPGYYDDVITDGLKPDRETEDTPESYDDAIMSGQNSDIKKEGVQEEYADVTSVSEDVRNQLGSSLALHDGLVRLSRERQCEGEVEVFIHQVWRRVLLDSWSLTESSVVCRQLGCGSVLNFYGSSSSSPEHSHECVTGFQCSGSEAHLGNCSSPQTLNCSSTQQLSITCLGSALSEEQRSGYEDADELLSAKPEGVITPEYHNDFSTTKGPTEEQQITPESYDDVIDVRLRHQTTDDLPENYDDVVIIRQFSNDKAEGVQEEYDDVKNVGEYMSDMFDWFGEGSAEIRADVFDCDGNETKLSECSISSWSRAECSHRRDVGVICSEFKEIRLTEGCEGNVEVFYNGSWGNVCYNQMDRDTASLICQELNCGRSGSEPTNSKGLKPHNWLDEFKCRRHDSNIWQCPSSPWGQYECDDEVAKITCSKDENQESPRSRLTCLVSPSPQQKQCSNLPDSSVSTIPPKTTSVSPTVRSTSVTASQTPSTVPPQSSVPPVLVTVLVVAFLLLLVPLLILIQQNRVMRRALSKRRHRMTSEAVYEEIQHRHNHFTQRGSLISEELHSGYEDADELLSAEEFKTAYYDDVTNDSGLKEEMVKEITPGYYDDVITDGLKPDRETEETPESYDDVMTSELNSDIKKVNTPESYDDVMINRQIFQGVTEGVQEEYDDVTSVSEDVRNLLGASFFSVFEGADEKLVLTESNRQCDEQKKMEGCLTLVLLSSIITITTSDSSLAVHDGLVRLSGERQCEGEVEVFIHQVWRRVLLDSWSLTESSVVCRQLGCGSVLNFYGSSSSSPEHSHECVTGFQCSGSEAHLGNCSSPQTLSCSSTQQLSITCLEFKKIRLTEGCEGNVEVFYNGSWGNVCWNRMDTDTASLICHELNCGRSGVLSDSTSKLKSAPNWLDEVTCRRHDSTIWQCPSSPWGVNYCKEDEVAKIICSALSKRRHRMTSEAVYEEIQHRHNHFTQRGSLISEELHSGYEDADELLSAEEFKTAYYDDVTNGSGLKEEMMKEITPGYYDDVITDGLKPDRETVKTPENYDDVIINKLISPGVTEGVQEEYDDVTSVSEDVRNLLDYDDVEEESNKDFGSMITTTASFQQT</sequence>
<dbReference type="PANTHER" id="PTHR19331:SF468">
    <property type="entry name" value="SCAVENGER RECEPTOR CYSTEINE-RICH TYPE 1 PROTEIN M160"/>
    <property type="match status" value="1"/>
</dbReference>
<feature type="domain" description="SRCR" evidence="12">
    <location>
        <begin position="1673"/>
        <end position="1816"/>
    </location>
</feature>
<protein>
    <submittedName>
        <fullName evidence="13">Scavenger receptor cysteine-rich type 1 M130-like protein</fullName>
    </submittedName>
</protein>
<feature type="disulfide bond" evidence="9">
    <location>
        <begin position="447"/>
        <end position="457"/>
    </location>
</feature>
<evidence type="ECO:0000259" key="12">
    <source>
        <dbReference type="PROSITE" id="PS50287"/>
    </source>
</evidence>
<feature type="domain" description="SRCR" evidence="12">
    <location>
        <begin position="2055"/>
        <end position="2152"/>
    </location>
</feature>
<dbReference type="FunFam" id="3.10.250.10:FF:000016">
    <property type="entry name" value="Scavenger receptor cysteine-rich protein type 12"/>
    <property type="match status" value="8"/>
</dbReference>
<organism evidence="13 14">
    <name type="scientific">Labeo rohita</name>
    <name type="common">Indian major carp</name>
    <name type="synonym">Cyprinus rohita</name>
    <dbReference type="NCBI Taxonomy" id="84645"/>
    <lineage>
        <taxon>Eukaryota</taxon>
        <taxon>Metazoa</taxon>
        <taxon>Chordata</taxon>
        <taxon>Craniata</taxon>
        <taxon>Vertebrata</taxon>
        <taxon>Euteleostomi</taxon>
        <taxon>Actinopterygii</taxon>
        <taxon>Neopterygii</taxon>
        <taxon>Teleostei</taxon>
        <taxon>Ostariophysi</taxon>
        <taxon>Cypriniformes</taxon>
        <taxon>Cyprinidae</taxon>
        <taxon>Labeoninae</taxon>
        <taxon>Labeonini</taxon>
        <taxon>Labeo</taxon>
    </lineage>
</organism>
<proteinExistence type="predicted"/>
<keyword evidence="5 11" id="KW-1133">Transmembrane helix</keyword>
<feature type="disulfide bond" evidence="9">
    <location>
        <begin position="2997"/>
        <end position="3007"/>
    </location>
</feature>
<feature type="domain" description="SRCR" evidence="12">
    <location>
        <begin position="2312"/>
        <end position="2455"/>
    </location>
</feature>
<evidence type="ECO:0000256" key="2">
    <source>
        <dbReference type="ARBA" id="ARBA00022692"/>
    </source>
</evidence>
<feature type="domain" description="SRCR" evidence="12">
    <location>
        <begin position="699"/>
        <end position="796"/>
    </location>
</feature>